<dbReference type="CDD" id="cd04301">
    <property type="entry name" value="NAT_SF"/>
    <property type="match status" value="1"/>
</dbReference>
<dbReference type="Gene3D" id="3.40.630.30">
    <property type="match status" value="1"/>
</dbReference>
<dbReference type="PROSITE" id="PS51186">
    <property type="entry name" value="GNAT"/>
    <property type="match status" value="1"/>
</dbReference>
<dbReference type="RefSeq" id="WP_145377527.1">
    <property type="nucleotide sequence ID" value="NZ_CP036276.1"/>
</dbReference>
<accession>A0A517ZRN1</accession>
<dbReference type="InterPro" id="IPR050276">
    <property type="entry name" value="MshD_Acetyltransferase"/>
</dbReference>
<feature type="domain" description="N-acetyltransferase" evidence="1">
    <location>
        <begin position="3"/>
        <end position="148"/>
    </location>
</feature>
<proteinExistence type="predicted"/>
<dbReference type="Proteomes" id="UP000319383">
    <property type="component" value="Chromosome"/>
</dbReference>
<name>A0A517ZRN1_9PLAN</name>
<dbReference type="Pfam" id="PF13527">
    <property type="entry name" value="Acetyltransf_9"/>
    <property type="match status" value="1"/>
</dbReference>
<dbReference type="GO" id="GO:0016747">
    <property type="term" value="F:acyltransferase activity, transferring groups other than amino-acyl groups"/>
    <property type="evidence" value="ECO:0007669"/>
    <property type="project" value="InterPro"/>
</dbReference>
<dbReference type="EMBL" id="CP036276">
    <property type="protein sequence ID" value="QDU45139.1"/>
    <property type="molecule type" value="Genomic_DNA"/>
</dbReference>
<sequence length="168" mass="18324">MAIHYREETADDQRAIHQVNTAAFGQPAEGNLVDLLRNDGLVVVSYVAISSDTVVGHILFSELPIETEQTTIPAVALAPMAVLPQFQRQGIGSELVQRGLDICRERGQQAVIVLGHPDYYPRFGFSPELAERISSPFSGEAFMALELVAGVLENVQGQVTYPPPFFSV</sequence>
<evidence type="ECO:0000313" key="3">
    <source>
        <dbReference type="Proteomes" id="UP000319383"/>
    </source>
</evidence>
<protein>
    <recommendedName>
        <fullName evidence="1">N-acetyltransferase domain-containing protein</fullName>
    </recommendedName>
</protein>
<dbReference type="AlphaFoldDB" id="A0A517ZRN1"/>
<evidence type="ECO:0000259" key="1">
    <source>
        <dbReference type="PROSITE" id="PS51186"/>
    </source>
</evidence>
<dbReference type="PANTHER" id="PTHR43617">
    <property type="entry name" value="L-AMINO ACID N-ACETYLTRANSFERASE"/>
    <property type="match status" value="1"/>
</dbReference>
<dbReference type="InterPro" id="IPR000182">
    <property type="entry name" value="GNAT_dom"/>
</dbReference>
<dbReference type="InterPro" id="IPR016181">
    <property type="entry name" value="Acyl_CoA_acyltransferase"/>
</dbReference>
<evidence type="ECO:0000313" key="2">
    <source>
        <dbReference type="EMBL" id="QDU45139.1"/>
    </source>
</evidence>
<gene>
    <name evidence="2" type="ORF">Mal52_36280</name>
</gene>
<organism evidence="2 3">
    <name type="scientific">Symmachiella dynata</name>
    <dbReference type="NCBI Taxonomy" id="2527995"/>
    <lineage>
        <taxon>Bacteria</taxon>
        <taxon>Pseudomonadati</taxon>
        <taxon>Planctomycetota</taxon>
        <taxon>Planctomycetia</taxon>
        <taxon>Planctomycetales</taxon>
        <taxon>Planctomycetaceae</taxon>
        <taxon>Symmachiella</taxon>
    </lineage>
</organism>
<reference evidence="2 3" key="1">
    <citation type="submission" date="2019-02" db="EMBL/GenBank/DDBJ databases">
        <title>Deep-cultivation of Planctomycetes and their phenomic and genomic characterization uncovers novel biology.</title>
        <authorList>
            <person name="Wiegand S."/>
            <person name="Jogler M."/>
            <person name="Boedeker C."/>
            <person name="Pinto D."/>
            <person name="Vollmers J."/>
            <person name="Rivas-Marin E."/>
            <person name="Kohn T."/>
            <person name="Peeters S.H."/>
            <person name="Heuer A."/>
            <person name="Rast P."/>
            <person name="Oberbeckmann S."/>
            <person name="Bunk B."/>
            <person name="Jeske O."/>
            <person name="Meyerdierks A."/>
            <person name="Storesund J.E."/>
            <person name="Kallscheuer N."/>
            <person name="Luecker S."/>
            <person name="Lage O.M."/>
            <person name="Pohl T."/>
            <person name="Merkel B.J."/>
            <person name="Hornburger P."/>
            <person name="Mueller R.-W."/>
            <person name="Bruemmer F."/>
            <person name="Labrenz M."/>
            <person name="Spormann A.M."/>
            <person name="Op den Camp H."/>
            <person name="Overmann J."/>
            <person name="Amann R."/>
            <person name="Jetten M.S.M."/>
            <person name="Mascher T."/>
            <person name="Medema M.H."/>
            <person name="Devos D.P."/>
            <person name="Kaster A.-K."/>
            <person name="Ovreas L."/>
            <person name="Rohde M."/>
            <person name="Galperin M.Y."/>
            <person name="Jogler C."/>
        </authorList>
    </citation>
    <scope>NUCLEOTIDE SEQUENCE [LARGE SCALE GENOMIC DNA]</scope>
    <source>
        <strain evidence="2 3">Mal52</strain>
    </source>
</reference>
<dbReference type="KEGG" id="sdyn:Mal52_36280"/>
<dbReference type="PANTHER" id="PTHR43617:SF2">
    <property type="entry name" value="UPF0039 PROTEIN SLL0451"/>
    <property type="match status" value="1"/>
</dbReference>
<dbReference type="SUPFAM" id="SSF55729">
    <property type="entry name" value="Acyl-CoA N-acyltransferases (Nat)"/>
    <property type="match status" value="1"/>
</dbReference>
<keyword evidence="3" id="KW-1185">Reference proteome</keyword>